<dbReference type="EMBL" id="VSSQ01013050">
    <property type="protein sequence ID" value="MPM50630.1"/>
    <property type="molecule type" value="Genomic_DNA"/>
</dbReference>
<dbReference type="CDD" id="cd02440">
    <property type="entry name" value="AdoMet_MTases"/>
    <property type="match status" value="1"/>
</dbReference>
<protein>
    <submittedName>
        <fullName evidence="3">Ubiquinone/menaquinone biosynthesis C-methyltransferase UbiE</fullName>
        <ecNumber evidence="3">2.1.1.163</ecNumber>
    </submittedName>
</protein>
<dbReference type="Gene3D" id="2.20.25.110">
    <property type="entry name" value="S-adenosyl-L-methionine-dependent methyltransferases"/>
    <property type="match status" value="1"/>
</dbReference>
<dbReference type="Gene3D" id="3.40.50.150">
    <property type="entry name" value="Vaccinia Virus protein VP39"/>
    <property type="match status" value="1"/>
</dbReference>
<comment type="caution">
    <text evidence="3">The sequence shown here is derived from an EMBL/GenBank/DDBJ whole genome shotgun (WGS) entry which is preliminary data.</text>
</comment>
<keyword evidence="3" id="KW-0489">Methyltransferase</keyword>
<accession>A0A645ABT7</accession>
<dbReference type="InterPro" id="IPR029063">
    <property type="entry name" value="SAM-dependent_MTases_sf"/>
</dbReference>
<evidence type="ECO:0000313" key="3">
    <source>
        <dbReference type="EMBL" id="MPM50630.1"/>
    </source>
</evidence>
<dbReference type="GO" id="GO:0043770">
    <property type="term" value="F:demethylmenaquinone methyltransferase activity"/>
    <property type="evidence" value="ECO:0007669"/>
    <property type="project" value="UniProtKB-EC"/>
</dbReference>
<dbReference type="InterPro" id="IPR041698">
    <property type="entry name" value="Methyltransf_25"/>
</dbReference>
<keyword evidence="3" id="KW-0830">Ubiquinone</keyword>
<feature type="domain" description="Methyltransferase" evidence="2">
    <location>
        <begin position="43"/>
        <end position="137"/>
    </location>
</feature>
<keyword evidence="1 3" id="KW-0808">Transferase</keyword>
<evidence type="ECO:0000256" key="1">
    <source>
        <dbReference type="ARBA" id="ARBA00022679"/>
    </source>
</evidence>
<dbReference type="SUPFAM" id="SSF53335">
    <property type="entry name" value="S-adenosyl-L-methionine-dependent methyltransferases"/>
    <property type="match status" value="1"/>
</dbReference>
<organism evidence="3">
    <name type="scientific">bioreactor metagenome</name>
    <dbReference type="NCBI Taxonomy" id="1076179"/>
    <lineage>
        <taxon>unclassified sequences</taxon>
        <taxon>metagenomes</taxon>
        <taxon>ecological metagenomes</taxon>
    </lineage>
</organism>
<gene>
    <name evidence="3" type="primary">ubiE_79</name>
    <name evidence="3" type="ORF">SDC9_97372</name>
</gene>
<dbReference type="AlphaFoldDB" id="A0A645ABT7"/>
<dbReference type="GO" id="GO:0032259">
    <property type="term" value="P:methylation"/>
    <property type="evidence" value="ECO:0007669"/>
    <property type="project" value="UniProtKB-KW"/>
</dbReference>
<reference evidence="3" key="1">
    <citation type="submission" date="2019-08" db="EMBL/GenBank/DDBJ databases">
        <authorList>
            <person name="Kucharzyk K."/>
            <person name="Murdoch R.W."/>
            <person name="Higgins S."/>
            <person name="Loffler F."/>
        </authorList>
    </citation>
    <scope>NUCLEOTIDE SEQUENCE</scope>
</reference>
<dbReference type="PANTHER" id="PTHR43861:SF6">
    <property type="entry name" value="METHYLTRANSFERASE TYPE 11"/>
    <property type="match status" value="1"/>
</dbReference>
<proteinExistence type="predicted"/>
<dbReference type="EC" id="2.1.1.163" evidence="3"/>
<dbReference type="Pfam" id="PF13649">
    <property type="entry name" value="Methyltransf_25"/>
    <property type="match status" value="1"/>
</dbReference>
<dbReference type="PANTHER" id="PTHR43861">
    <property type="entry name" value="TRANS-ACONITATE 2-METHYLTRANSFERASE-RELATED"/>
    <property type="match status" value="1"/>
</dbReference>
<sequence length="247" mass="28979">MECYNKFANIYDELIHGDVDYRSWSEVIINLCSREGVTKKDYLDLACGTGNLTVEVGKSFKSTTAVDLSEEMLSIASDKLRSSRIRAKVVCQNISELNLRKKFDLITCALDSTNYILDEEALIKYFDSVYNHLNDEGLFVFDVNSVYKLTEILGNNIFNYDDDKVVYIWENEVEESILNMYLTFFVKEGQVYKRFDEHHRERIYTEEFLERVLSNIGFRVIEKLDDYMENTITNNTERIVYVLKKNI</sequence>
<name>A0A645ABT7_9ZZZZ</name>
<evidence type="ECO:0000259" key="2">
    <source>
        <dbReference type="Pfam" id="PF13649"/>
    </source>
</evidence>